<keyword evidence="2" id="KW-0808">Transferase</keyword>
<dbReference type="InterPro" id="IPR050951">
    <property type="entry name" value="Retrovirus_Pol_polyprotein"/>
</dbReference>
<protein>
    <recommendedName>
        <fullName evidence="13">Retrovirus-related Pol polyprotein from transposon 17.6</fullName>
    </recommendedName>
</protein>
<keyword evidence="7" id="KW-0695">RNA-directed DNA polymerase</keyword>
<name>A5AUG4_VITVI</name>
<feature type="region of interest" description="Disordered" evidence="9">
    <location>
        <begin position="26"/>
        <end position="57"/>
    </location>
</feature>
<keyword evidence="1" id="KW-0645">Protease</keyword>
<keyword evidence="6" id="KW-0378">Hydrolase</keyword>
<dbReference type="GO" id="GO:0008233">
    <property type="term" value="F:peptidase activity"/>
    <property type="evidence" value="ECO:0007669"/>
    <property type="project" value="UniProtKB-KW"/>
</dbReference>
<dbReference type="CDD" id="cd00303">
    <property type="entry name" value="retropepsin_like"/>
    <property type="match status" value="1"/>
</dbReference>
<feature type="compositionally biased region" description="Basic and acidic residues" evidence="9">
    <location>
        <begin position="40"/>
        <end position="55"/>
    </location>
</feature>
<dbReference type="InterPro" id="IPR000477">
    <property type="entry name" value="RT_dom"/>
</dbReference>
<dbReference type="GO" id="GO:0003964">
    <property type="term" value="F:RNA-directed DNA polymerase activity"/>
    <property type="evidence" value="ECO:0007669"/>
    <property type="project" value="UniProtKB-KW"/>
</dbReference>
<keyword evidence="8" id="KW-0511">Multifunctional enzyme</keyword>
<evidence type="ECO:0000256" key="3">
    <source>
        <dbReference type="ARBA" id="ARBA00022695"/>
    </source>
</evidence>
<dbReference type="GO" id="GO:0006508">
    <property type="term" value="P:proteolysis"/>
    <property type="evidence" value="ECO:0007669"/>
    <property type="project" value="UniProtKB-KW"/>
</dbReference>
<feature type="domain" description="Reverse transcriptase/retrotransposon-derived protein RNase H-like" evidence="11">
    <location>
        <begin position="598"/>
        <end position="692"/>
    </location>
</feature>
<dbReference type="InterPro" id="IPR043128">
    <property type="entry name" value="Rev_trsase/Diguanyl_cyclase"/>
</dbReference>
<dbReference type="Gene3D" id="3.10.10.10">
    <property type="entry name" value="HIV Type 1 Reverse Transcriptase, subunit A, domain 1"/>
    <property type="match status" value="1"/>
</dbReference>
<accession>A5AUG4</accession>
<reference evidence="12" key="1">
    <citation type="journal article" date="2007" name="PLoS ONE">
        <title>The first genome sequence of an elite grapevine cultivar (Pinot noir Vitis vinifera L.): coping with a highly heterozygous genome.</title>
        <authorList>
            <person name="Velasco R."/>
            <person name="Zharkikh A."/>
            <person name="Troggio M."/>
            <person name="Cartwright D.A."/>
            <person name="Cestaro A."/>
            <person name="Pruss D."/>
            <person name="Pindo M."/>
            <person name="FitzGerald L.M."/>
            <person name="Vezzulli S."/>
            <person name="Reid J."/>
            <person name="Malacarne G."/>
            <person name="Iliev D."/>
            <person name="Coppola G."/>
            <person name="Wardell B."/>
            <person name="Micheletti D."/>
            <person name="Macalma T."/>
            <person name="Facci M."/>
            <person name="Mitchell J.T."/>
            <person name="Perazzolli M."/>
            <person name="Eldredge G."/>
            <person name="Gatto P."/>
            <person name="Oyzerski R."/>
            <person name="Moretto M."/>
            <person name="Gutin N."/>
            <person name="Stefanini M."/>
            <person name="Chen Y."/>
            <person name="Segala C."/>
            <person name="Davenport C."/>
            <person name="Dematte L."/>
            <person name="Mraz A."/>
            <person name="Battilana J."/>
            <person name="Stormo K."/>
            <person name="Costa F."/>
            <person name="Tao Q."/>
            <person name="Si-Ammour A."/>
            <person name="Harkins T."/>
            <person name="Lackey A."/>
            <person name="Perbost C."/>
            <person name="Taillon B."/>
            <person name="Stella A."/>
            <person name="Solovyev V."/>
            <person name="Fawcett J.A."/>
            <person name="Sterck L."/>
            <person name="Vandepoele K."/>
            <person name="Grando S.M."/>
            <person name="Toppo S."/>
            <person name="Moser C."/>
            <person name="Lanchbury J."/>
            <person name="Bogden R."/>
            <person name="Skolnick M."/>
            <person name="Sgaramella V."/>
            <person name="Bhatnagar S.K."/>
            <person name="Fontana P."/>
            <person name="Gutin A."/>
            <person name="Van de Peer Y."/>
            <person name="Salamini F."/>
            <person name="Viola R."/>
        </authorList>
    </citation>
    <scope>NUCLEOTIDE SEQUENCE</scope>
</reference>
<dbReference type="GO" id="GO:0004519">
    <property type="term" value="F:endonuclease activity"/>
    <property type="evidence" value="ECO:0007669"/>
    <property type="project" value="UniProtKB-KW"/>
</dbReference>
<evidence type="ECO:0000256" key="2">
    <source>
        <dbReference type="ARBA" id="ARBA00022679"/>
    </source>
</evidence>
<dbReference type="FunFam" id="3.30.70.270:FF:000020">
    <property type="entry name" value="Transposon Tf2-6 polyprotein-like Protein"/>
    <property type="match status" value="1"/>
</dbReference>
<dbReference type="PANTHER" id="PTHR37984:SF5">
    <property type="entry name" value="PROTEIN NYNRIN-LIKE"/>
    <property type="match status" value="1"/>
</dbReference>
<sequence length="711" mass="81980">MSRMELGLTDKLHQMEETIHRLSEALLSNKEGSSSNTNDRNGRVRNNRDNSKEQMEGGQQMFLSKLAKLEFPRCHWRHFILRVKLISDGSGSRRSYSEERKEVAWADFEEELWARFGPTECEDFDEALSRALVGTFMGSLKSEIADDIWMFKPKSLKEAISLARMRDDQLTRQRRFTRPLQPNCPQPDFSSQMKSKPTLTMKRLTWEEMQKSGSTHNFISEKVADMLHLPVVPTKPFTVKVANGTPLKCQGRFEHVHVILQGVQWLEQLGIVVCNWKKLTMVFQWENQTHKLQGTNTQIIQVASLKVVSKELRQGSSMFAIYLQSTSNEVQQAIHLDIQQLIKAFEDIFQEPNQLPPAREIDHQITLKEGTEPVNVRPYRYAYFQKAEIEKQVRDMLKLGLIRASTSPFSSPVLLVKKKDGTWCFCTDYRALNAVTIKDRFPIPTVDDMLDELHKATYFTKLDLRASYHQVWVHPPDIPKTAFRTHNGHYEYLVMPFGLSNAPSTFQAIMNSIFRPYLRKFVLQVCIRPAIVGVFRSYCDSARRTSRSRKMLNWTRPTNISELHGFLGLTGYYRKFVRNYGIIAWALTNLLKKGQFAWTKDAETAFQALKQTMTSTPTLAMPNFNEPLIIESDASGDGIGVVLTQQGKPIAFMSRALGVSKRSWSIYAREMLAIVHAIQTWRPYLLGQKFYIQIDQRSLKYLLEQQIATPK</sequence>
<keyword evidence="5" id="KW-0255">Endonuclease</keyword>
<dbReference type="AlphaFoldDB" id="A5AUG4"/>
<proteinExistence type="predicted"/>
<dbReference type="FunFam" id="3.10.10.10:FF:000007">
    <property type="entry name" value="Retrovirus-related Pol polyprotein from transposon 17.6-like Protein"/>
    <property type="match status" value="1"/>
</dbReference>
<organism evidence="12">
    <name type="scientific">Vitis vinifera</name>
    <name type="common">Grape</name>
    <dbReference type="NCBI Taxonomy" id="29760"/>
    <lineage>
        <taxon>Eukaryota</taxon>
        <taxon>Viridiplantae</taxon>
        <taxon>Streptophyta</taxon>
        <taxon>Embryophyta</taxon>
        <taxon>Tracheophyta</taxon>
        <taxon>Spermatophyta</taxon>
        <taxon>Magnoliopsida</taxon>
        <taxon>eudicotyledons</taxon>
        <taxon>Gunneridae</taxon>
        <taxon>Pentapetalae</taxon>
        <taxon>rosids</taxon>
        <taxon>Vitales</taxon>
        <taxon>Vitaceae</taxon>
        <taxon>Viteae</taxon>
        <taxon>Vitis</taxon>
    </lineage>
</organism>
<dbReference type="Pfam" id="PF17919">
    <property type="entry name" value="RT_RNaseH_2"/>
    <property type="match status" value="1"/>
</dbReference>
<dbReference type="Gene3D" id="3.30.70.270">
    <property type="match status" value="2"/>
</dbReference>
<evidence type="ECO:0000313" key="12">
    <source>
        <dbReference type="EMBL" id="CAN67159.1"/>
    </source>
</evidence>
<dbReference type="CDD" id="cd01647">
    <property type="entry name" value="RT_LTR"/>
    <property type="match status" value="1"/>
</dbReference>
<evidence type="ECO:0000256" key="6">
    <source>
        <dbReference type="ARBA" id="ARBA00022801"/>
    </source>
</evidence>
<gene>
    <name evidence="12" type="ORF">VITISV_039497</name>
</gene>
<evidence type="ECO:0008006" key="13">
    <source>
        <dbReference type="Google" id="ProtNLM"/>
    </source>
</evidence>
<evidence type="ECO:0000256" key="4">
    <source>
        <dbReference type="ARBA" id="ARBA00022722"/>
    </source>
</evidence>
<dbReference type="EMBL" id="AM436045">
    <property type="protein sequence ID" value="CAN67159.1"/>
    <property type="molecule type" value="Genomic_DNA"/>
</dbReference>
<keyword evidence="4" id="KW-0540">Nuclease</keyword>
<evidence type="ECO:0000259" key="11">
    <source>
        <dbReference type="Pfam" id="PF17919"/>
    </source>
</evidence>
<dbReference type="Pfam" id="PF00078">
    <property type="entry name" value="RVT_1"/>
    <property type="match status" value="1"/>
</dbReference>
<dbReference type="Gene3D" id="3.10.20.370">
    <property type="match status" value="1"/>
</dbReference>
<evidence type="ECO:0000256" key="1">
    <source>
        <dbReference type="ARBA" id="ARBA00022670"/>
    </source>
</evidence>
<evidence type="ECO:0000256" key="5">
    <source>
        <dbReference type="ARBA" id="ARBA00022759"/>
    </source>
</evidence>
<dbReference type="PANTHER" id="PTHR37984">
    <property type="entry name" value="PROTEIN CBG26694"/>
    <property type="match status" value="1"/>
</dbReference>
<dbReference type="CDD" id="cd09274">
    <property type="entry name" value="RNase_HI_RT_Ty3"/>
    <property type="match status" value="1"/>
</dbReference>
<dbReference type="InterPro" id="IPR043502">
    <property type="entry name" value="DNA/RNA_pol_sf"/>
</dbReference>
<evidence type="ECO:0000256" key="9">
    <source>
        <dbReference type="SAM" id="MobiDB-lite"/>
    </source>
</evidence>
<dbReference type="SUPFAM" id="SSF56672">
    <property type="entry name" value="DNA/RNA polymerases"/>
    <property type="match status" value="1"/>
</dbReference>
<dbReference type="InterPro" id="IPR041577">
    <property type="entry name" value="RT_RNaseH_2"/>
</dbReference>
<keyword evidence="3" id="KW-0548">Nucleotidyltransferase</keyword>
<evidence type="ECO:0000256" key="8">
    <source>
        <dbReference type="ARBA" id="ARBA00023268"/>
    </source>
</evidence>
<evidence type="ECO:0000259" key="10">
    <source>
        <dbReference type="Pfam" id="PF00078"/>
    </source>
</evidence>
<evidence type="ECO:0000256" key="7">
    <source>
        <dbReference type="ARBA" id="ARBA00022918"/>
    </source>
</evidence>
<feature type="domain" description="Reverse transcriptase" evidence="10">
    <location>
        <begin position="416"/>
        <end position="521"/>
    </location>
</feature>